<name>A0A2G5VTK7_9PELO</name>
<proteinExistence type="predicted"/>
<protein>
    <submittedName>
        <fullName evidence="1">Uncharacterized protein</fullName>
    </submittedName>
</protein>
<evidence type="ECO:0000313" key="1">
    <source>
        <dbReference type="EMBL" id="PIC55113.1"/>
    </source>
</evidence>
<gene>
    <name evidence="1" type="primary">Cni-fpn-1.1</name>
    <name evidence="1" type="synonym">Cnig_chr_I.g526</name>
    <name evidence="1" type="ORF">B9Z55_000526</name>
</gene>
<reference evidence="2" key="1">
    <citation type="submission" date="2017-10" db="EMBL/GenBank/DDBJ databases">
        <title>Rapid genome shrinkage in a self-fertile nematode reveals novel sperm competition proteins.</title>
        <authorList>
            <person name="Yin D."/>
            <person name="Schwarz E.M."/>
            <person name="Thomas C.G."/>
            <person name="Felde R.L."/>
            <person name="Korf I.F."/>
            <person name="Cutter A.D."/>
            <person name="Schartner C.M."/>
            <person name="Ralston E.J."/>
            <person name="Meyer B.J."/>
            <person name="Haag E.S."/>
        </authorList>
    </citation>
    <scope>NUCLEOTIDE SEQUENCE [LARGE SCALE GENOMIC DNA]</scope>
    <source>
        <strain evidence="2">JU1422</strain>
    </source>
</reference>
<comment type="caution">
    <text evidence="1">The sequence shown here is derived from an EMBL/GenBank/DDBJ whole genome shotgun (WGS) entry which is preliminary data.</text>
</comment>
<dbReference type="OrthoDB" id="648861at2759"/>
<keyword evidence="2" id="KW-1185">Reference proteome</keyword>
<sequence length="95" mass="10730">MTGAKKSPSRWPELQLYGAFLLTTLVSDFFDAIALQTLNDHLMIRERESNVLEEGSISKLIVVVDVVLEGIRSAQRESCEFSRFELSTLKLQTLV</sequence>
<dbReference type="AlphaFoldDB" id="A0A2G5VTK7"/>
<evidence type="ECO:0000313" key="2">
    <source>
        <dbReference type="Proteomes" id="UP000230233"/>
    </source>
</evidence>
<accession>A0A2G5VTK7</accession>
<dbReference type="EMBL" id="PDUG01000001">
    <property type="protein sequence ID" value="PIC55113.1"/>
    <property type="molecule type" value="Genomic_DNA"/>
</dbReference>
<dbReference type="Proteomes" id="UP000230233">
    <property type="component" value="Chromosome I"/>
</dbReference>
<organism evidence="1 2">
    <name type="scientific">Caenorhabditis nigoni</name>
    <dbReference type="NCBI Taxonomy" id="1611254"/>
    <lineage>
        <taxon>Eukaryota</taxon>
        <taxon>Metazoa</taxon>
        <taxon>Ecdysozoa</taxon>
        <taxon>Nematoda</taxon>
        <taxon>Chromadorea</taxon>
        <taxon>Rhabditida</taxon>
        <taxon>Rhabditina</taxon>
        <taxon>Rhabditomorpha</taxon>
        <taxon>Rhabditoidea</taxon>
        <taxon>Rhabditidae</taxon>
        <taxon>Peloderinae</taxon>
        <taxon>Caenorhabditis</taxon>
    </lineage>
</organism>